<evidence type="ECO:0000256" key="3">
    <source>
        <dbReference type="ARBA" id="ARBA00022806"/>
    </source>
</evidence>
<evidence type="ECO:0000256" key="4">
    <source>
        <dbReference type="ARBA" id="ARBA00022840"/>
    </source>
</evidence>
<dbReference type="PANTHER" id="PTHR47960">
    <property type="entry name" value="DEAD-BOX ATP-DEPENDENT RNA HELICASE 50"/>
    <property type="match status" value="1"/>
</dbReference>
<keyword evidence="4" id="KW-0067">ATP-binding</keyword>
<dbReference type="GO" id="GO:0005524">
    <property type="term" value="F:ATP binding"/>
    <property type="evidence" value="ECO:0007669"/>
    <property type="project" value="UniProtKB-KW"/>
</dbReference>
<proteinExistence type="predicted"/>
<dbReference type="Gene3D" id="3.40.50.300">
    <property type="entry name" value="P-loop containing nucleotide triphosphate hydrolases"/>
    <property type="match status" value="1"/>
</dbReference>
<dbReference type="AlphaFoldDB" id="A0A816GDE8"/>
<dbReference type="SMART" id="SM00490">
    <property type="entry name" value="HELICc"/>
    <property type="match status" value="1"/>
</dbReference>
<gene>
    <name evidence="6" type="ORF">XAT740_LOCUS59188</name>
</gene>
<dbReference type="InterPro" id="IPR001650">
    <property type="entry name" value="Helicase_C-like"/>
</dbReference>
<reference evidence="6" key="1">
    <citation type="submission" date="2021-02" db="EMBL/GenBank/DDBJ databases">
        <authorList>
            <person name="Nowell W R."/>
        </authorList>
    </citation>
    <scope>NUCLEOTIDE SEQUENCE</scope>
</reference>
<dbReference type="CDD" id="cd18787">
    <property type="entry name" value="SF2_C_DEAD"/>
    <property type="match status" value="1"/>
</dbReference>
<dbReference type="PROSITE" id="PS51194">
    <property type="entry name" value="HELICASE_CTER"/>
    <property type="match status" value="1"/>
</dbReference>
<evidence type="ECO:0000259" key="5">
    <source>
        <dbReference type="PROSITE" id="PS51194"/>
    </source>
</evidence>
<name>A0A816GDE8_ADIRI</name>
<dbReference type="SUPFAM" id="SSF52540">
    <property type="entry name" value="P-loop containing nucleoside triphosphate hydrolases"/>
    <property type="match status" value="1"/>
</dbReference>
<dbReference type="GO" id="GO:0016787">
    <property type="term" value="F:hydrolase activity"/>
    <property type="evidence" value="ECO:0007669"/>
    <property type="project" value="UniProtKB-KW"/>
</dbReference>
<dbReference type="GO" id="GO:0004386">
    <property type="term" value="F:helicase activity"/>
    <property type="evidence" value="ECO:0007669"/>
    <property type="project" value="UniProtKB-KW"/>
</dbReference>
<keyword evidence="3" id="KW-0347">Helicase</keyword>
<protein>
    <recommendedName>
        <fullName evidence="5">Helicase C-terminal domain-containing protein</fullName>
    </recommendedName>
</protein>
<evidence type="ECO:0000313" key="7">
    <source>
        <dbReference type="Proteomes" id="UP000663828"/>
    </source>
</evidence>
<organism evidence="6 7">
    <name type="scientific">Adineta ricciae</name>
    <name type="common">Rotifer</name>
    <dbReference type="NCBI Taxonomy" id="249248"/>
    <lineage>
        <taxon>Eukaryota</taxon>
        <taxon>Metazoa</taxon>
        <taxon>Spiralia</taxon>
        <taxon>Gnathifera</taxon>
        <taxon>Rotifera</taxon>
        <taxon>Eurotatoria</taxon>
        <taxon>Bdelloidea</taxon>
        <taxon>Adinetida</taxon>
        <taxon>Adinetidae</taxon>
        <taxon>Adineta</taxon>
    </lineage>
</organism>
<accession>A0A816GDE8</accession>
<comment type="caution">
    <text evidence="6">The sequence shown here is derived from an EMBL/GenBank/DDBJ whole genome shotgun (WGS) entry which is preliminary data.</text>
</comment>
<dbReference type="Pfam" id="PF00271">
    <property type="entry name" value="Helicase_C"/>
    <property type="match status" value="1"/>
</dbReference>
<evidence type="ECO:0000256" key="1">
    <source>
        <dbReference type="ARBA" id="ARBA00022741"/>
    </source>
</evidence>
<sequence>MSTPSVHRIMPHVPQKFYRVGNQQKLELLLRLVKNDIEKKHPCLIFCNKTKTVRFLQQFFRDQRIEILTMHSEMTATKRANNLEKFSTGENNVMCATDIISRGVDTYWVEHVIQFDFPSFMSDYIHRAGRVGRIGAKKPGKVSSFVTQPQEISLAQKIEVTARLNKKLSGVNNDIRKQLELRAQQREQRQERIDSRQVREELCNEVIRSAMV</sequence>
<evidence type="ECO:0000256" key="2">
    <source>
        <dbReference type="ARBA" id="ARBA00022801"/>
    </source>
</evidence>
<dbReference type="EMBL" id="CAJNOR010013521">
    <property type="protein sequence ID" value="CAF1673752.1"/>
    <property type="molecule type" value="Genomic_DNA"/>
</dbReference>
<keyword evidence="2" id="KW-0378">Hydrolase</keyword>
<dbReference type="Proteomes" id="UP000663828">
    <property type="component" value="Unassembled WGS sequence"/>
</dbReference>
<evidence type="ECO:0000313" key="6">
    <source>
        <dbReference type="EMBL" id="CAF1673752.1"/>
    </source>
</evidence>
<keyword evidence="7" id="KW-1185">Reference proteome</keyword>
<feature type="domain" description="Helicase C-terminal" evidence="5">
    <location>
        <begin position="25"/>
        <end position="179"/>
    </location>
</feature>
<keyword evidence="1" id="KW-0547">Nucleotide-binding</keyword>
<dbReference type="InterPro" id="IPR027417">
    <property type="entry name" value="P-loop_NTPase"/>
</dbReference>